<dbReference type="Pfam" id="PF04542">
    <property type="entry name" value="Sigma70_r2"/>
    <property type="match status" value="1"/>
</dbReference>
<dbReference type="InterPro" id="IPR036388">
    <property type="entry name" value="WH-like_DNA-bd_sf"/>
</dbReference>
<evidence type="ECO:0000259" key="5">
    <source>
        <dbReference type="Pfam" id="PF04542"/>
    </source>
</evidence>
<dbReference type="InterPro" id="IPR013325">
    <property type="entry name" value="RNA_pol_sigma_r2"/>
</dbReference>
<dbReference type="AlphaFoldDB" id="A0A2U0HUV4"/>
<comment type="similarity">
    <text evidence="1">Belongs to the sigma-70 factor family. ECF subfamily.</text>
</comment>
<feature type="domain" description="RNA polymerase sigma factor 70 region 4 type 2" evidence="6">
    <location>
        <begin position="121"/>
        <end position="169"/>
    </location>
</feature>
<name>A0A2U0HUV4_9FLAO</name>
<organism evidence="7 8">
    <name type="scientific">Marixanthomonas spongiae</name>
    <dbReference type="NCBI Taxonomy" id="2174845"/>
    <lineage>
        <taxon>Bacteria</taxon>
        <taxon>Pseudomonadati</taxon>
        <taxon>Bacteroidota</taxon>
        <taxon>Flavobacteriia</taxon>
        <taxon>Flavobacteriales</taxon>
        <taxon>Flavobacteriaceae</taxon>
        <taxon>Marixanthomonas</taxon>
    </lineage>
</organism>
<dbReference type="NCBIfam" id="TIGR02937">
    <property type="entry name" value="sigma70-ECF"/>
    <property type="match status" value="1"/>
</dbReference>
<accession>A0A2U0HUV4</accession>
<dbReference type="PANTHER" id="PTHR43133">
    <property type="entry name" value="RNA POLYMERASE ECF-TYPE SIGMA FACTO"/>
    <property type="match status" value="1"/>
</dbReference>
<dbReference type="InterPro" id="IPR007627">
    <property type="entry name" value="RNA_pol_sigma70_r2"/>
</dbReference>
<dbReference type="PANTHER" id="PTHR43133:SF46">
    <property type="entry name" value="RNA POLYMERASE SIGMA-70 FACTOR ECF SUBFAMILY"/>
    <property type="match status" value="1"/>
</dbReference>
<dbReference type="InterPro" id="IPR014327">
    <property type="entry name" value="RNA_pol_sigma70_bacteroid"/>
</dbReference>
<dbReference type="RefSeq" id="WP_116695539.1">
    <property type="nucleotide sequence ID" value="NZ_QEHR01000013.1"/>
</dbReference>
<dbReference type="InterPro" id="IPR013324">
    <property type="entry name" value="RNA_pol_sigma_r3/r4-like"/>
</dbReference>
<dbReference type="Pfam" id="PF08281">
    <property type="entry name" value="Sigma70_r4_2"/>
    <property type="match status" value="1"/>
</dbReference>
<protein>
    <submittedName>
        <fullName evidence="7">RNA polymerase sigma-70 factor</fullName>
    </submittedName>
</protein>
<evidence type="ECO:0000313" key="8">
    <source>
        <dbReference type="Proteomes" id="UP000245962"/>
    </source>
</evidence>
<dbReference type="Gene3D" id="1.10.10.10">
    <property type="entry name" value="Winged helix-like DNA-binding domain superfamily/Winged helix DNA-binding domain"/>
    <property type="match status" value="1"/>
</dbReference>
<dbReference type="InterPro" id="IPR039425">
    <property type="entry name" value="RNA_pol_sigma-70-like"/>
</dbReference>
<evidence type="ECO:0000256" key="3">
    <source>
        <dbReference type="ARBA" id="ARBA00023082"/>
    </source>
</evidence>
<proteinExistence type="inferred from homology"/>
<gene>
    <name evidence="7" type="ORF">DDV96_14710</name>
</gene>
<keyword evidence="4" id="KW-0804">Transcription</keyword>
<keyword evidence="3" id="KW-0731">Sigma factor</keyword>
<dbReference type="Proteomes" id="UP000245962">
    <property type="component" value="Unassembled WGS sequence"/>
</dbReference>
<evidence type="ECO:0000259" key="6">
    <source>
        <dbReference type="Pfam" id="PF08281"/>
    </source>
</evidence>
<reference evidence="7 8" key="1">
    <citation type="submission" date="2018-04" db="EMBL/GenBank/DDBJ databases">
        <title>Marixanthomonas spongiae HN-E44 sp. nov., isolated from a marine sponge.</title>
        <authorList>
            <person name="Luo L."/>
            <person name="Zhuang L."/>
        </authorList>
    </citation>
    <scope>NUCLEOTIDE SEQUENCE [LARGE SCALE GENOMIC DNA]</scope>
    <source>
        <strain evidence="7 8">HN-E44</strain>
    </source>
</reference>
<dbReference type="Gene3D" id="1.10.1740.10">
    <property type="match status" value="1"/>
</dbReference>
<dbReference type="InterPro" id="IPR014284">
    <property type="entry name" value="RNA_pol_sigma-70_dom"/>
</dbReference>
<dbReference type="SUPFAM" id="SSF88659">
    <property type="entry name" value="Sigma3 and sigma4 domains of RNA polymerase sigma factors"/>
    <property type="match status" value="1"/>
</dbReference>
<evidence type="ECO:0000313" key="7">
    <source>
        <dbReference type="EMBL" id="PVW12616.1"/>
    </source>
</evidence>
<evidence type="ECO:0000256" key="4">
    <source>
        <dbReference type="ARBA" id="ARBA00023163"/>
    </source>
</evidence>
<sequence>MLKSYSNNELLERIAVNDTKAFEEIYQRHATKMLVYATNILNNQMVCEDLVQNVFIDLWKKRNTKKITNLEAYLFRAVKFQVFNYFRNNKLRDTDLTRLNIVDLSINASKKMEFEELEATIQTLVQKLPPRCQEIFVLSRFEHKSNKEIASELEISEQAVKNQVSKALIFLRENLQKDEYLPIFSLFFGLLAQ</sequence>
<dbReference type="GO" id="GO:0006352">
    <property type="term" value="P:DNA-templated transcription initiation"/>
    <property type="evidence" value="ECO:0007669"/>
    <property type="project" value="InterPro"/>
</dbReference>
<evidence type="ECO:0000256" key="1">
    <source>
        <dbReference type="ARBA" id="ARBA00010641"/>
    </source>
</evidence>
<keyword evidence="8" id="KW-1185">Reference proteome</keyword>
<dbReference type="GO" id="GO:0016987">
    <property type="term" value="F:sigma factor activity"/>
    <property type="evidence" value="ECO:0007669"/>
    <property type="project" value="UniProtKB-KW"/>
</dbReference>
<evidence type="ECO:0000256" key="2">
    <source>
        <dbReference type="ARBA" id="ARBA00023015"/>
    </source>
</evidence>
<dbReference type="SUPFAM" id="SSF88946">
    <property type="entry name" value="Sigma2 domain of RNA polymerase sigma factors"/>
    <property type="match status" value="1"/>
</dbReference>
<feature type="domain" description="RNA polymerase sigma-70 region 2" evidence="5">
    <location>
        <begin position="25"/>
        <end position="90"/>
    </location>
</feature>
<dbReference type="EMBL" id="QEHR01000013">
    <property type="protein sequence ID" value="PVW12616.1"/>
    <property type="molecule type" value="Genomic_DNA"/>
</dbReference>
<dbReference type="InterPro" id="IPR013249">
    <property type="entry name" value="RNA_pol_sigma70_r4_t2"/>
</dbReference>
<comment type="caution">
    <text evidence="7">The sequence shown here is derived from an EMBL/GenBank/DDBJ whole genome shotgun (WGS) entry which is preliminary data.</text>
</comment>
<dbReference type="GO" id="GO:0003677">
    <property type="term" value="F:DNA binding"/>
    <property type="evidence" value="ECO:0007669"/>
    <property type="project" value="InterPro"/>
</dbReference>
<keyword evidence="2" id="KW-0805">Transcription regulation</keyword>
<dbReference type="NCBIfam" id="TIGR02985">
    <property type="entry name" value="Sig70_bacteroi1"/>
    <property type="match status" value="1"/>
</dbReference>
<dbReference type="OrthoDB" id="1100095at2"/>